<name>A0A3R7M5M7_PENVA</name>
<keyword evidence="3 9" id="KW-0808">Transferase</keyword>
<reference evidence="10 11" key="1">
    <citation type="submission" date="2018-04" db="EMBL/GenBank/DDBJ databases">
        <authorList>
            <person name="Zhang X."/>
            <person name="Yuan J."/>
            <person name="Li F."/>
            <person name="Xiang J."/>
        </authorList>
    </citation>
    <scope>NUCLEOTIDE SEQUENCE [LARGE SCALE GENOMIC DNA]</scope>
    <source>
        <tissue evidence="10">Muscle</tissue>
    </source>
</reference>
<gene>
    <name evidence="10" type="ORF">C7M84_014093</name>
</gene>
<evidence type="ECO:0000256" key="2">
    <source>
        <dbReference type="ARBA" id="ARBA00009239"/>
    </source>
</evidence>
<evidence type="ECO:0000256" key="8">
    <source>
        <dbReference type="ARBA" id="ARBA00023136"/>
    </source>
</evidence>
<protein>
    <recommendedName>
        <fullName evidence="9">Hexosyltransferase</fullName>
        <ecNumber evidence="9">2.4.1.-</ecNumber>
    </recommendedName>
</protein>
<evidence type="ECO:0000313" key="11">
    <source>
        <dbReference type="Proteomes" id="UP000283509"/>
    </source>
</evidence>
<dbReference type="InterPro" id="IPR008428">
    <property type="entry name" value="Chond_GalNAc"/>
</dbReference>
<sequence>MCDVDIVFSTRFLERCRLNASPGHSVYYPVVFSLYNPQMVYPLQGKLCASGKGFVVLGGVWRVWGGVGFVGVLAGVWEELDQLVISRDTGFWRDFGYGMTCQYRSDFLNVQGFDEDIIGWEERRAALPQVSSAAPSSASLLGGSRLSVIRSTDPGIFHLWHPKECSTSLSADQYRACITSRALNEASHAHLGLIAFKDDLGKHPLGADALTGSQALEEQQLKAEM</sequence>
<dbReference type="EMBL" id="QCYY01002757">
    <property type="protein sequence ID" value="ROT67805.1"/>
    <property type="molecule type" value="Genomic_DNA"/>
</dbReference>
<dbReference type="InterPro" id="IPR051227">
    <property type="entry name" value="CS_glycosyltransferase"/>
</dbReference>
<dbReference type="Gene3D" id="3.90.550.10">
    <property type="entry name" value="Spore Coat Polysaccharide Biosynthesis Protein SpsA, Chain A"/>
    <property type="match status" value="1"/>
</dbReference>
<dbReference type="AlphaFoldDB" id="A0A3R7M5M7"/>
<dbReference type="GO" id="GO:0032580">
    <property type="term" value="C:Golgi cisterna membrane"/>
    <property type="evidence" value="ECO:0007669"/>
    <property type="project" value="UniProtKB-SubCell"/>
</dbReference>
<evidence type="ECO:0000256" key="3">
    <source>
        <dbReference type="ARBA" id="ARBA00022679"/>
    </source>
</evidence>
<dbReference type="PANTHER" id="PTHR12369:SF45">
    <property type="entry name" value="HEXOSYLTRANSFERASE"/>
    <property type="match status" value="1"/>
</dbReference>
<comment type="similarity">
    <text evidence="2 9">Belongs to the chondroitin N-acetylgalactosaminyltransferase family.</text>
</comment>
<keyword evidence="8" id="KW-0472">Membrane</keyword>
<accession>A0A3R7M5M7</accession>
<keyword evidence="4" id="KW-0812">Transmembrane</keyword>
<evidence type="ECO:0000256" key="6">
    <source>
        <dbReference type="ARBA" id="ARBA00022989"/>
    </source>
</evidence>
<evidence type="ECO:0000256" key="5">
    <source>
        <dbReference type="ARBA" id="ARBA00022968"/>
    </source>
</evidence>
<evidence type="ECO:0000256" key="9">
    <source>
        <dbReference type="RuleBase" id="RU364016"/>
    </source>
</evidence>
<dbReference type="GO" id="GO:0047238">
    <property type="term" value="F:glucuronosyl-N-acetylgalactosaminyl-proteoglycan 4-beta-N-acetylgalactosaminyltransferase activity"/>
    <property type="evidence" value="ECO:0007669"/>
    <property type="project" value="TreeGrafter"/>
</dbReference>
<evidence type="ECO:0000256" key="4">
    <source>
        <dbReference type="ARBA" id="ARBA00022692"/>
    </source>
</evidence>
<reference evidence="10 11" key="2">
    <citation type="submission" date="2019-01" db="EMBL/GenBank/DDBJ databases">
        <title>The decoding of complex shrimp genome reveals the adaptation for benthos swimmer, frequently molting mechanism and breeding impact on genome.</title>
        <authorList>
            <person name="Sun Y."/>
            <person name="Gao Y."/>
            <person name="Yu Y."/>
        </authorList>
    </citation>
    <scope>NUCLEOTIDE SEQUENCE [LARGE SCALE GENOMIC DNA]</scope>
    <source>
        <tissue evidence="10">Muscle</tissue>
    </source>
</reference>
<evidence type="ECO:0000256" key="7">
    <source>
        <dbReference type="ARBA" id="ARBA00023034"/>
    </source>
</evidence>
<evidence type="ECO:0000256" key="1">
    <source>
        <dbReference type="ARBA" id="ARBA00004447"/>
    </source>
</evidence>
<dbReference type="Pfam" id="PF05679">
    <property type="entry name" value="CHGN"/>
    <property type="match status" value="1"/>
</dbReference>
<keyword evidence="7 9" id="KW-0333">Golgi apparatus</keyword>
<dbReference type="OrthoDB" id="431432at2759"/>
<keyword evidence="6" id="KW-1133">Transmembrane helix</keyword>
<keyword evidence="11" id="KW-1185">Reference proteome</keyword>
<comment type="subcellular location">
    <subcellularLocation>
        <location evidence="1 9">Golgi apparatus</location>
        <location evidence="1 9">Golgi stack membrane</location>
        <topology evidence="1 9">Single-pass type II membrane protein</topology>
    </subcellularLocation>
</comment>
<dbReference type="PANTHER" id="PTHR12369">
    <property type="entry name" value="CHONDROITIN SYNTHASE"/>
    <property type="match status" value="1"/>
</dbReference>
<evidence type="ECO:0000313" key="10">
    <source>
        <dbReference type="EMBL" id="ROT67805.1"/>
    </source>
</evidence>
<dbReference type="InterPro" id="IPR029044">
    <property type="entry name" value="Nucleotide-diphossugar_trans"/>
</dbReference>
<dbReference type="Proteomes" id="UP000283509">
    <property type="component" value="Unassembled WGS sequence"/>
</dbReference>
<dbReference type="EC" id="2.4.1.-" evidence="9"/>
<comment type="caution">
    <text evidence="10">The sequence shown here is derived from an EMBL/GenBank/DDBJ whole genome shotgun (WGS) entry which is preliminary data.</text>
</comment>
<dbReference type="SUPFAM" id="SSF53448">
    <property type="entry name" value="Nucleotide-diphospho-sugar transferases"/>
    <property type="match status" value="1"/>
</dbReference>
<organism evidence="10 11">
    <name type="scientific">Penaeus vannamei</name>
    <name type="common">Whiteleg shrimp</name>
    <name type="synonym">Litopenaeus vannamei</name>
    <dbReference type="NCBI Taxonomy" id="6689"/>
    <lineage>
        <taxon>Eukaryota</taxon>
        <taxon>Metazoa</taxon>
        <taxon>Ecdysozoa</taxon>
        <taxon>Arthropoda</taxon>
        <taxon>Crustacea</taxon>
        <taxon>Multicrustacea</taxon>
        <taxon>Malacostraca</taxon>
        <taxon>Eumalacostraca</taxon>
        <taxon>Eucarida</taxon>
        <taxon>Decapoda</taxon>
        <taxon>Dendrobranchiata</taxon>
        <taxon>Penaeoidea</taxon>
        <taxon>Penaeidae</taxon>
        <taxon>Penaeus</taxon>
    </lineage>
</organism>
<proteinExistence type="inferred from homology"/>
<keyword evidence="5 9" id="KW-0735">Signal-anchor</keyword>